<evidence type="ECO:0000256" key="4">
    <source>
        <dbReference type="ARBA" id="ARBA00022840"/>
    </source>
</evidence>
<name>A0A915JHZ1_ROMCU</name>
<dbReference type="PANTHER" id="PTHR47959">
    <property type="entry name" value="ATP-DEPENDENT RNA HELICASE RHLE-RELATED"/>
    <property type="match status" value="1"/>
</dbReference>
<keyword evidence="3" id="KW-0347">Helicase</keyword>
<keyword evidence="4" id="KW-0067">ATP-binding</keyword>
<evidence type="ECO:0000313" key="7">
    <source>
        <dbReference type="WBParaSite" id="nRc.2.0.1.t25733-RA"/>
    </source>
</evidence>
<dbReference type="InterPro" id="IPR014001">
    <property type="entry name" value="Helicase_ATP-bd"/>
</dbReference>
<dbReference type="PANTHER" id="PTHR47959:SF1">
    <property type="entry name" value="ATP-DEPENDENT RNA HELICASE DBPA"/>
    <property type="match status" value="1"/>
</dbReference>
<dbReference type="InterPro" id="IPR011545">
    <property type="entry name" value="DEAD/DEAH_box_helicase_dom"/>
</dbReference>
<dbReference type="GO" id="GO:0003724">
    <property type="term" value="F:RNA helicase activity"/>
    <property type="evidence" value="ECO:0007669"/>
    <property type="project" value="TreeGrafter"/>
</dbReference>
<dbReference type="Gene3D" id="3.40.50.300">
    <property type="entry name" value="P-loop containing nucleotide triphosphate hydrolases"/>
    <property type="match status" value="1"/>
</dbReference>
<keyword evidence="1" id="KW-0547">Nucleotide-binding</keyword>
<dbReference type="GO" id="GO:0005524">
    <property type="term" value="F:ATP binding"/>
    <property type="evidence" value="ECO:0007669"/>
    <property type="project" value="UniProtKB-KW"/>
</dbReference>
<sequence length="84" mass="9357">MIKRNELSSTLDQQVAKPAAIIIAPTRELAVQISMEARFLAFKTVARVCLLYGGTNVRYQLDHISRGCHILVATPGRLNHIINE</sequence>
<evidence type="ECO:0000259" key="5">
    <source>
        <dbReference type="PROSITE" id="PS51192"/>
    </source>
</evidence>
<organism evidence="6 7">
    <name type="scientific">Romanomermis culicivorax</name>
    <name type="common">Nematode worm</name>
    <dbReference type="NCBI Taxonomy" id="13658"/>
    <lineage>
        <taxon>Eukaryota</taxon>
        <taxon>Metazoa</taxon>
        <taxon>Ecdysozoa</taxon>
        <taxon>Nematoda</taxon>
        <taxon>Enoplea</taxon>
        <taxon>Dorylaimia</taxon>
        <taxon>Mermithida</taxon>
        <taxon>Mermithoidea</taxon>
        <taxon>Mermithidae</taxon>
        <taxon>Romanomermis</taxon>
    </lineage>
</organism>
<dbReference type="Proteomes" id="UP000887565">
    <property type="component" value="Unplaced"/>
</dbReference>
<protein>
    <submittedName>
        <fullName evidence="7">ATP-dependent RNA helicase</fullName>
    </submittedName>
</protein>
<dbReference type="GO" id="GO:0003676">
    <property type="term" value="F:nucleic acid binding"/>
    <property type="evidence" value="ECO:0007669"/>
    <property type="project" value="InterPro"/>
</dbReference>
<keyword evidence="2" id="KW-0378">Hydrolase</keyword>
<evidence type="ECO:0000256" key="2">
    <source>
        <dbReference type="ARBA" id="ARBA00022801"/>
    </source>
</evidence>
<accession>A0A915JHZ1</accession>
<reference evidence="7" key="1">
    <citation type="submission" date="2022-11" db="UniProtKB">
        <authorList>
            <consortium name="WormBaseParasite"/>
        </authorList>
    </citation>
    <scope>IDENTIFICATION</scope>
</reference>
<dbReference type="AlphaFoldDB" id="A0A915JHZ1"/>
<dbReference type="GO" id="GO:0016787">
    <property type="term" value="F:hydrolase activity"/>
    <property type="evidence" value="ECO:0007669"/>
    <property type="project" value="UniProtKB-KW"/>
</dbReference>
<dbReference type="InterPro" id="IPR027417">
    <property type="entry name" value="P-loop_NTPase"/>
</dbReference>
<dbReference type="GO" id="GO:0005829">
    <property type="term" value="C:cytosol"/>
    <property type="evidence" value="ECO:0007669"/>
    <property type="project" value="TreeGrafter"/>
</dbReference>
<proteinExistence type="predicted"/>
<dbReference type="OMA" id="THSQIRE"/>
<dbReference type="InterPro" id="IPR050079">
    <property type="entry name" value="DEAD_box_RNA_helicase"/>
</dbReference>
<dbReference type="PROSITE" id="PS51192">
    <property type="entry name" value="HELICASE_ATP_BIND_1"/>
    <property type="match status" value="1"/>
</dbReference>
<dbReference type="SUPFAM" id="SSF52540">
    <property type="entry name" value="P-loop containing nucleoside triphosphate hydrolases"/>
    <property type="match status" value="1"/>
</dbReference>
<dbReference type="WBParaSite" id="nRc.2.0.1.t25733-RA">
    <property type="protein sequence ID" value="nRc.2.0.1.t25733-RA"/>
    <property type="gene ID" value="nRc.2.0.1.g25733"/>
</dbReference>
<evidence type="ECO:0000313" key="6">
    <source>
        <dbReference type="Proteomes" id="UP000887565"/>
    </source>
</evidence>
<dbReference type="Pfam" id="PF00270">
    <property type="entry name" value="DEAD"/>
    <property type="match status" value="1"/>
</dbReference>
<evidence type="ECO:0000256" key="3">
    <source>
        <dbReference type="ARBA" id="ARBA00022806"/>
    </source>
</evidence>
<evidence type="ECO:0000256" key="1">
    <source>
        <dbReference type="ARBA" id="ARBA00022741"/>
    </source>
</evidence>
<feature type="domain" description="Helicase ATP-binding" evidence="5">
    <location>
        <begin position="1"/>
        <end position="84"/>
    </location>
</feature>
<keyword evidence="6" id="KW-1185">Reference proteome</keyword>